<dbReference type="Gene3D" id="6.10.280.130">
    <property type="match status" value="1"/>
</dbReference>
<dbReference type="PANTHER" id="PTHR33751">
    <property type="entry name" value="CBB3-TYPE CYTOCHROME C OXIDASE SUBUNIT FIXP"/>
    <property type="match status" value="1"/>
</dbReference>
<dbReference type="EMBL" id="CACSII010000021">
    <property type="protein sequence ID" value="CAA0121008.1"/>
    <property type="molecule type" value="Genomic_DNA"/>
</dbReference>
<feature type="binding site" description="covalent" evidence="21">
    <location>
        <position position="140"/>
    </location>
    <ligand>
        <name>heme c</name>
        <dbReference type="ChEBI" id="CHEBI:61717"/>
        <label>1</label>
    </ligand>
</feature>
<evidence type="ECO:0000256" key="19">
    <source>
        <dbReference type="PIRNR" id="PIRNR000006"/>
    </source>
</evidence>
<dbReference type="AlphaFoldDB" id="A0A5S9QRW8"/>
<evidence type="ECO:0000256" key="20">
    <source>
        <dbReference type="PIRSR" id="PIRSR000006-1"/>
    </source>
</evidence>
<evidence type="ECO:0000256" key="8">
    <source>
        <dbReference type="ARBA" id="ARBA00022660"/>
    </source>
</evidence>
<evidence type="ECO:0000256" key="15">
    <source>
        <dbReference type="ARBA" id="ARBA00023002"/>
    </source>
</evidence>
<name>A0A5S9QRW8_9GAMM</name>
<feature type="transmembrane region" description="Helical" evidence="22">
    <location>
        <begin position="56"/>
        <end position="75"/>
    </location>
</feature>
<dbReference type="SUPFAM" id="SSF46626">
    <property type="entry name" value="Cytochrome c"/>
    <property type="match status" value="2"/>
</dbReference>
<feature type="binding site" description="axial binding residue" evidence="20">
    <location>
        <position position="180"/>
    </location>
    <ligand>
        <name>heme c</name>
        <dbReference type="ChEBI" id="CHEBI:61717"/>
        <label>2</label>
    </ligand>
    <ligandPart>
        <name>Fe</name>
        <dbReference type="ChEBI" id="CHEBI:18248"/>
    </ligandPart>
</feature>
<evidence type="ECO:0000256" key="1">
    <source>
        <dbReference type="ARBA" id="ARBA00004533"/>
    </source>
</evidence>
<keyword evidence="7 19" id="KW-0349">Heme</keyword>
<evidence type="ECO:0000256" key="22">
    <source>
        <dbReference type="SAM" id="Phobius"/>
    </source>
</evidence>
<reference evidence="24 25" key="1">
    <citation type="submission" date="2019-11" db="EMBL/GenBank/DDBJ databases">
        <authorList>
            <person name="Holert J."/>
        </authorList>
    </citation>
    <scope>NUCLEOTIDE SEQUENCE [LARGE SCALE GENOMIC DNA]</scope>
    <source>
        <strain evidence="24">BC5_2</strain>
    </source>
</reference>
<dbReference type="UniPathway" id="UPA00705"/>
<evidence type="ECO:0000256" key="6">
    <source>
        <dbReference type="ARBA" id="ARBA00022519"/>
    </source>
</evidence>
<dbReference type="Proteomes" id="UP000434580">
    <property type="component" value="Unassembled WGS sequence"/>
</dbReference>
<evidence type="ECO:0000313" key="24">
    <source>
        <dbReference type="EMBL" id="CAA0121008.1"/>
    </source>
</evidence>
<dbReference type="GO" id="GO:0020037">
    <property type="term" value="F:heme binding"/>
    <property type="evidence" value="ECO:0007669"/>
    <property type="project" value="InterPro"/>
</dbReference>
<comment type="function">
    <text evidence="19">C-type cytochrome. Part of the cbb3-type cytochrome c oxidase complex.</text>
</comment>
<keyword evidence="10 19" id="KW-0479">Metal-binding</keyword>
<protein>
    <recommendedName>
        <fullName evidence="19">Cbb3-type cytochrome c oxidase subunit</fullName>
    </recommendedName>
</protein>
<comment type="similarity">
    <text evidence="3 19">Belongs to the CcoP / FixP family.</text>
</comment>
<proteinExistence type="inferred from homology"/>
<comment type="pathway">
    <text evidence="2 19">Energy metabolism; oxidative phosphorylation.</text>
</comment>
<dbReference type="GO" id="GO:0046872">
    <property type="term" value="F:metal ion binding"/>
    <property type="evidence" value="ECO:0007669"/>
    <property type="project" value="UniProtKB-KW"/>
</dbReference>
<feature type="binding site" description="covalent" evidence="21">
    <location>
        <position position="226"/>
    </location>
    <ligand>
        <name>heme c</name>
        <dbReference type="ChEBI" id="CHEBI:61717"/>
        <label>2</label>
    </ligand>
</feature>
<dbReference type="InterPro" id="IPR032858">
    <property type="entry name" value="CcoP_N"/>
</dbReference>
<dbReference type="OrthoDB" id="9811281at2"/>
<feature type="transmembrane region" description="Helical" evidence="22">
    <location>
        <begin position="7"/>
        <end position="25"/>
    </location>
</feature>
<evidence type="ECO:0000256" key="7">
    <source>
        <dbReference type="ARBA" id="ARBA00022617"/>
    </source>
</evidence>
<dbReference type="GO" id="GO:0016491">
    <property type="term" value="F:oxidoreductase activity"/>
    <property type="evidence" value="ECO:0007669"/>
    <property type="project" value="UniProtKB-KW"/>
</dbReference>
<evidence type="ECO:0000256" key="9">
    <source>
        <dbReference type="ARBA" id="ARBA00022692"/>
    </source>
</evidence>
<comment type="subcellular location">
    <subcellularLocation>
        <location evidence="1 19">Cell inner membrane</location>
    </subcellularLocation>
</comment>
<dbReference type="GO" id="GO:1902600">
    <property type="term" value="P:proton transmembrane transport"/>
    <property type="evidence" value="ECO:0007669"/>
    <property type="project" value="UniProtKB-KW"/>
</dbReference>
<dbReference type="Pfam" id="PF13442">
    <property type="entry name" value="Cytochrome_CBB3"/>
    <property type="match status" value="2"/>
</dbReference>
<gene>
    <name evidence="24" type="primary">ccoP2</name>
    <name evidence="24" type="ORF">DPBNPPHM_02667</name>
</gene>
<evidence type="ECO:0000256" key="18">
    <source>
        <dbReference type="ARBA" id="ARBA00023136"/>
    </source>
</evidence>
<comment type="cofactor">
    <cofactor evidence="19 21">
        <name>heme c</name>
        <dbReference type="ChEBI" id="CHEBI:61717"/>
    </cofactor>
    <text evidence="19 21">Binds 2 heme C groups per subunit.</text>
</comment>
<evidence type="ECO:0000256" key="3">
    <source>
        <dbReference type="ARBA" id="ARBA00006113"/>
    </source>
</evidence>
<dbReference type="InterPro" id="IPR009056">
    <property type="entry name" value="Cyt_c-like_dom"/>
</dbReference>
<feature type="binding site" description="covalent" evidence="21">
    <location>
        <position position="137"/>
    </location>
    <ligand>
        <name>heme c</name>
        <dbReference type="ChEBI" id="CHEBI:61717"/>
        <label>1</label>
    </ligand>
</feature>
<dbReference type="GO" id="GO:0005886">
    <property type="term" value="C:plasma membrane"/>
    <property type="evidence" value="ECO:0007669"/>
    <property type="project" value="UniProtKB-SubCell"/>
</dbReference>
<keyword evidence="15 19" id="KW-0560">Oxidoreductase</keyword>
<keyword evidence="5 19" id="KW-1003">Cell membrane</keyword>
<evidence type="ECO:0000256" key="5">
    <source>
        <dbReference type="ARBA" id="ARBA00022475"/>
    </source>
</evidence>
<feature type="domain" description="Cytochrome c" evidence="23">
    <location>
        <begin position="124"/>
        <end position="291"/>
    </location>
</feature>
<keyword evidence="4 19" id="KW-0813">Transport</keyword>
<keyword evidence="18 19" id="KW-0472">Membrane</keyword>
<comment type="subunit">
    <text evidence="19">Component of the cbb3-type cytochrome c oxidase.</text>
</comment>
<evidence type="ECO:0000256" key="14">
    <source>
        <dbReference type="ARBA" id="ARBA00022989"/>
    </source>
</evidence>
<keyword evidence="8 19" id="KW-0679">Respiratory chain</keyword>
<accession>A0A5S9QRW8</accession>
<keyword evidence="17 19" id="KW-0406">Ion transport</keyword>
<evidence type="ECO:0000256" key="21">
    <source>
        <dbReference type="PIRSR" id="PIRSR000006-2"/>
    </source>
</evidence>
<dbReference type="Gene3D" id="1.10.760.10">
    <property type="entry name" value="Cytochrome c-like domain"/>
    <property type="match status" value="2"/>
</dbReference>
<dbReference type="GO" id="GO:0006119">
    <property type="term" value="P:oxidative phosphorylation"/>
    <property type="evidence" value="ECO:0007669"/>
    <property type="project" value="UniProtKB-UniPathway"/>
</dbReference>
<evidence type="ECO:0000256" key="4">
    <source>
        <dbReference type="ARBA" id="ARBA00022448"/>
    </source>
</evidence>
<sequence>MNSFWSVWVIVLTLGTIAGVTWLLFANRHKEDTEDNQLTSHVYDGVEEYDNPLPAWWFNLFLGTIIFAGIYLCLYPGLGNFKGLLGWSSTGQWQERVDKADAKFEEEVKAFKDVPAAQLSQDYKAVRMGERLYKSYCSSCHGPNAQGGYAFPNLTDDHWIWGGTAADITTTLTNGRQANMPPMVALLGNDLDPMIDLVQQIAQVKDISKLKDEPMYTKFQQVCAACHGPEAKGNPLLGSANLTSGVWLYGGTKEDIKLTLTQGRNGQMPAFKDILSPERIHLLVAFLLSFQEQQPASN</sequence>
<organism evidence="24 25">
    <name type="scientific">BD1-7 clade bacterium</name>
    <dbReference type="NCBI Taxonomy" id="2029982"/>
    <lineage>
        <taxon>Bacteria</taxon>
        <taxon>Pseudomonadati</taxon>
        <taxon>Pseudomonadota</taxon>
        <taxon>Gammaproteobacteria</taxon>
        <taxon>Cellvibrionales</taxon>
        <taxon>Spongiibacteraceae</taxon>
        <taxon>BD1-7 clade</taxon>
    </lineage>
</organism>
<evidence type="ECO:0000313" key="25">
    <source>
        <dbReference type="Proteomes" id="UP000434580"/>
    </source>
</evidence>
<dbReference type="NCBIfam" id="TIGR00782">
    <property type="entry name" value="ccoP"/>
    <property type="match status" value="1"/>
</dbReference>
<dbReference type="PIRSF" id="PIRSF000006">
    <property type="entry name" value="Cbb3-Cox_fixP"/>
    <property type="match status" value="1"/>
</dbReference>
<keyword evidence="9 22" id="KW-0812">Transmembrane</keyword>
<dbReference type="Pfam" id="PF14715">
    <property type="entry name" value="FixP_N"/>
    <property type="match status" value="1"/>
</dbReference>
<dbReference type="GO" id="GO:0009055">
    <property type="term" value="F:electron transfer activity"/>
    <property type="evidence" value="ECO:0007669"/>
    <property type="project" value="InterPro"/>
</dbReference>
<feature type="binding site" description="axial binding residue" evidence="20">
    <location>
        <position position="227"/>
    </location>
    <ligand>
        <name>heme c</name>
        <dbReference type="ChEBI" id="CHEBI:61717"/>
        <label>2</label>
    </ligand>
    <ligandPart>
        <name>Fe</name>
        <dbReference type="ChEBI" id="CHEBI:18248"/>
    </ligandPart>
</feature>
<evidence type="ECO:0000259" key="23">
    <source>
        <dbReference type="PROSITE" id="PS51007"/>
    </source>
</evidence>
<evidence type="ECO:0000256" key="11">
    <source>
        <dbReference type="ARBA" id="ARBA00022737"/>
    </source>
</evidence>
<keyword evidence="11" id="KW-0677">Repeat</keyword>
<keyword evidence="14 22" id="KW-1133">Transmembrane helix</keyword>
<evidence type="ECO:0000256" key="2">
    <source>
        <dbReference type="ARBA" id="ARBA00004673"/>
    </source>
</evidence>
<keyword evidence="13 19" id="KW-0249">Electron transport</keyword>
<evidence type="ECO:0000256" key="17">
    <source>
        <dbReference type="ARBA" id="ARBA00023065"/>
    </source>
</evidence>
<feature type="binding site" description="covalent" evidence="21">
    <location>
        <position position="223"/>
    </location>
    <ligand>
        <name>heme c</name>
        <dbReference type="ChEBI" id="CHEBI:61717"/>
        <label>2</label>
    </ligand>
</feature>
<keyword evidence="12 19" id="KW-0375">Hydrogen ion transport</keyword>
<dbReference type="InterPro" id="IPR036909">
    <property type="entry name" value="Cyt_c-like_dom_sf"/>
</dbReference>
<keyword evidence="16 19" id="KW-0408">Iron</keyword>
<dbReference type="PANTHER" id="PTHR33751:SF1">
    <property type="entry name" value="CBB3-TYPE CYTOCHROME C OXIDASE SUBUNIT FIXP"/>
    <property type="match status" value="1"/>
</dbReference>
<dbReference type="InterPro" id="IPR004678">
    <property type="entry name" value="Cyt_c_oxidase_cbb3_su3"/>
</dbReference>
<dbReference type="InterPro" id="IPR038414">
    <property type="entry name" value="CcoP_N_sf"/>
</dbReference>
<evidence type="ECO:0000256" key="12">
    <source>
        <dbReference type="ARBA" id="ARBA00022781"/>
    </source>
</evidence>
<feature type="binding site" description="axial binding residue" evidence="20">
    <location>
        <position position="141"/>
    </location>
    <ligand>
        <name>heme c</name>
        <dbReference type="ChEBI" id="CHEBI:61717"/>
        <label>1</label>
    </ligand>
    <ligandPart>
        <name>Fe</name>
        <dbReference type="ChEBI" id="CHEBI:18248"/>
    </ligandPart>
</feature>
<dbReference type="PROSITE" id="PS51007">
    <property type="entry name" value="CYTC"/>
    <property type="match status" value="1"/>
</dbReference>
<feature type="binding site" description="axial binding residue" evidence="20">
    <location>
        <position position="268"/>
    </location>
    <ligand>
        <name>heme c</name>
        <dbReference type="ChEBI" id="CHEBI:61717"/>
        <label>1</label>
    </ligand>
    <ligandPart>
        <name>Fe</name>
        <dbReference type="ChEBI" id="CHEBI:18248"/>
    </ligandPart>
</feature>
<keyword evidence="6 19" id="KW-0997">Cell inner membrane</keyword>
<dbReference type="InterPro" id="IPR050597">
    <property type="entry name" value="Cytochrome_c_Oxidase_Subunit"/>
</dbReference>
<evidence type="ECO:0000256" key="13">
    <source>
        <dbReference type="ARBA" id="ARBA00022982"/>
    </source>
</evidence>
<evidence type="ECO:0000256" key="16">
    <source>
        <dbReference type="ARBA" id="ARBA00023004"/>
    </source>
</evidence>
<evidence type="ECO:0000256" key="10">
    <source>
        <dbReference type="ARBA" id="ARBA00022723"/>
    </source>
</evidence>